<keyword evidence="1" id="KW-0812">Transmembrane</keyword>
<keyword evidence="1" id="KW-1133">Transmembrane helix</keyword>
<accession>A0AAJ1QDK9</accession>
<keyword evidence="1" id="KW-0472">Membrane</keyword>
<proteinExistence type="predicted"/>
<reference evidence="2" key="1">
    <citation type="submission" date="2020-06" db="EMBL/GenBank/DDBJ databases">
        <authorList>
            <person name="Dong N."/>
        </authorList>
    </citation>
    <scope>NUCLEOTIDE SEQUENCE</scope>
    <source>
        <strain evidence="2">R655-4</strain>
    </source>
</reference>
<evidence type="ECO:0000256" key="1">
    <source>
        <dbReference type="SAM" id="Phobius"/>
    </source>
</evidence>
<evidence type="ECO:0000313" key="2">
    <source>
        <dbReference type="EMBL" id="MDM1072055.1"/>
    </source>
</evidence>
<feature type="transmembrane region" description="Helical" evidence="1">
    <location>
        <begin position="36"/>
        <end position="56"/>
    </location>
</feature>
<protein>
    <submittedName>
        <fullName evidence="2">Uncharacterized protein</fullName>
    </submittedName>
</protein>
<reference evidence="2" key="2">
    <citation type="journal article" date="2022" name="Sci. Total Environ.">
        <title>Prevalence, transmission, and molecular epidemiology of tet(X)-positive bacteria among humans, animals, and environmental niches in China: An epidemiological, and genomic-based study.</title>
        <authorList>
            <person name="Dong N."/>
            <person name="Zeng Y."/>
            <person name="Cai C."/>
            <person name="Sun C."/>
            <person name="Lu J."/>
            <person name="Liu C."/>
            <person name="Zhou H."/>
            <person name="Sun Q."/>
            <person name="Shu L."/>
            <person name="Wang H."/>
            <person name="Wang Y."/>
            <person name="Wang S."/>
            <person name="Wu C."/>
            <person name="Chan E.W."/>
            <person name="Chen G."/>
            <person name="Shen Z."/>
            <person name="Chen S."/>
            <person name="Zhang R."/>
        </authorList>
    </citation>
    <scope>NUCLEOTIDE SEQUENCE</scope>
    <source>
        <strain evidence="2">R655-4</strain>
    </source>
</reference>
<feature type="transmembrane region" description="Helical" evidence="1">
    <location>
        <begin position="62"/>
        <end position="88"/>
    </location>
</feature>
<gene>
    <name evidence="2" type="ORF">HX001_06045</name>
</gene>
<dbReference type="Proteomes" id="UP001170959">
    <property type="component" value="Unassembled WGS sequence"/>
</dbReference>
<dbReference type="AlphaFoldDB" id="A0AAJ1QDK9"/>
<dbReference type="EMBL" id="JACAGJ010000002">
    <property type="protein sequence ID" value="MDM1072055.1"/>
    <property type="molecule type" value="Genomic_DNA"/>
</dbReference>
<dbReference type="RefSeq" id="WP_286492215.1">
    <property type="nucleotide sequence ID" value="NZ_JACAGJ010000002.1"/>
</dbReference>
<name>A0AAJ1QDK9_9FLAO</name>
<sequence length="226" mass="27233">MKNTFYLFHNTIQSTEIRLQFFNNIIITFKHLIKNYIYVLSFSYPLIIFYSIYTSLSSLINIYTTIVLSSIVALVFIILVSIPSYYFIKGENLFDFEKIIGKIKKVKSRKKKYENLDENQVDKLNYFYVKNANKFFNTAEYSFETFKNLLNNILEEDLENKIHLNEEVSVKKFISFFDELILITRFDYIDLCKIFKFYKKDKYIDLKYETVKVELSNFRKLTKKNN</sequence>
<comment type="caution">
    <text evidence="2">The sequence shown here is derived from an EMBL/GenBank/DDBJ whole genome shotgun (WGS) entry which is preliminary data.</text>
</comment>
<organism evidence="2 3">
    <name type="scientific">Empedobacter brevis</name>
    <dbReference type="NCBI Taxonomy" id="247"/>
    <lineage>
        <taxon>Bacteria</taxon>
        <taxon>Pseudomonadati</taxon>
        <taxon>Bacteroidota</taxon>
        <taxon>Flavobacteriia</taxon>
        <taxon>Flavobacteriales</taxon>
        <taxon>Weeksellaceae</taxon>
        <taxon>Empedobacter</taxon>
    </lineage>
</organism>
<evidence type="ECO:0000313" key="3">
    <source>
        <dbReference type="Proteomes" id="UP001170959"/>
    </source>
</evidence>